<accession>A0A1G6MMF6</accession>
<dbReference type="InterPro" id="IPR027417">
    <property type="entry name" value="P-loop_NTPase"/>
</dbReference>
<dbReference type="AlphaFoldDB" id="A0A1G6MMF6"/>
<dbReference type="Proteomes" id="UP000199452">
    <property type="component" value="Unassembled WGS sequence"/>
</dbReference>
<organism evidence="1 2">
    <name type="scientific">Williamwhitmania taraxaci</name>
    <dbReference type="NCBI Taxonomy" id="1640674"/>
    <lineage>
        <taxon>Bacteria</taxon>
        <taxon>Pseudomonadati</taxon>
        <taxon>Bacteroidota</taxon>
        <taxon>Bacteroidia</taxon>
        <taxon>Bacteroidales</taxon>
        <taxon>Williamwhitmaniaceae</taxon>
        <taxon>Williamwhitmania</taxon>
    </lineage>
</organism>
<protein>
    <recommendedName>
        <fullName evidence="3">DNA helicase</fullName>
    </recommendedName>
</protein>
<gene>
    <name evidence="1" type="ORF">SAMN05216323_103719</name>
</gene>
<sequence>MDKRVIFAVAGSGKTTLIIDNLNLESKFLLVTYTTNNVHNLRTGILKKFGYFPDNVKLYSYYSFLYGFCYRPFLHSALGTKGINYEQNPFKFAKKNERKYFIDKSNRLYSSRIAKLIIEQDVAKEVVARIGRYYDFLFIDEIQDFAGNDFNLLKEISKANLNQLYVGDFF</sequence>
<proteinExistence type="predicted"/>
<evidence type="ECO:0000313" key="2">
    <source>
        <dbReference type="Proteomes" id="UP000199452"/>
    </source>
</evidence>
<dbReference type="STRING" id="1640674.SAMN05216323_103719"/>
<evidence type="ECO:0000313" key="1">
    <source>
        <dbReference type="EMBL" id="SDC56758.1"/>
    </source>
</evidence>
<dbReference type="Gene3D" id="3.40.50.300">
    <property type="entry name" value="P-loop containing nucleotide triphosphate hydrolases"/>
    <property type="match status" value="1"/>
</dbReference>
<dbReference type="EMBL" id="FMYP01000037">
    <property type="protein sequence ID" value="SDC56758.1"/>
    <property type="molecule type" value="Genomic_DNA"/>
</dbReference>
<dbReference type="RefSeq" id="WP_212590535.1">
    <property type="nucleotide sequence ID" value="NZ_FMYP01000037.1"/>
</dbReference>
<evidence type="ECO:0008006" key="3">
    <source>
        <dbReference type="Google" id="ProtNLM"/>
    </source>
</evidence>
<reference evidence="1 2" key="1">
    <citation type="submission" date="2016-09" db="EMBL/GenBank/DDBJ databases">
        <authorList>
            <person name="Capua I."/>
            <person name="De Benedictis P."/>
            <person name="Joannis T."/>
            <person name="Lombin L.H."/>
            <person name="Cattoli G."/>
        </authorList>
    </citation>
    <scope>NUCLEOTIDE SEQUENCE [LARGE SCALE GENOMIC DNA]</scope>
    <source>
        <strain evidence="1 2">A7P-90m</strain>
    </source>
</reference>
<keyword evidence="2" id="KW-1185">Reference proteome</keyword>
<name>A0A1G6MMF6_9BACT</name>
<dbReference type="SUPFAM" id="SSF52540">
    <property type="entry name" value="P-loop containing nucleoside triphosphate hydrolases"/>
    <property type="match status" value="1"/>
</dbReference>